<evidence type="ECO:0000313" key="1">
    <source>
        <dbReference type="EMBL" id="RCX05051.1"/>
    </source>
</evidence>
<dbReference type="Proteomes" id="UP000253517">
    <property type="component" value="Unassembled WGS sequence"/>
</dbReference>
<organism evidence="1 2">
    <name type="scientific">Schleiferia thermophila</name>
    <dbReference type="NCBI Taxonomy" id="884107"/>
    <lineage>
        <taxon>Bacteria</taxon>
        <taxon>Pseudomonadati</taxon>
        <taxon>Bacteroidota</taxon>
        <taxon>Flavobacteriia</taxon>
        <taxon>Flavobacteriales</taxon>
        <taxon>Schleiferiaceae</taxon>
        <taxon>Schleiferia</taxon>
    </lineage>
</organism>
<dbReference type="AlphaFoldDB" id="A0A369A7C8"/>
<dbReference type="EMBL" id="QPJS01000001">
    <property type="protein sequence ID" value="RCX05051.1"/>
    <property type="molecule type" value="Genomic_DNA"/>
</dbReference>
<protein>
    <submittedName>
        <fullName evidence="1">Uncharacterized protein</fullName>
    </submittedName>
</protein>
<accession>A0A369A7C8</accession>
<reference evidence="1 2" key="1">
    <citation type="submission" date="2018-07" db="EMBL/GenBank/DDBJ databases">
        <title>Genomic Encyclopedia of Type Strains, Phase IV (KMG-IV): sequencing the most valuable type-strain genomes for metagenomic binning, comparative biology and taxonomic classification.</title>
        <authorList>
            <person name="Goeker M."/>
        </authorList>
    </citation>
    <scope>NUCLEOTIDE SEQUENCE [LARGE SCALE GENOMIC DNA]</scope>
    <source>
        <strain evidence="1 2">DSM 21410</strain>
    </source>
</reference>
<proteinExistence type="predicted"/>
<keyword evidence="2" id="KW-1185">Reference proteome</keyword>
<comment type="caution">
    <text evidence="1">The sequence shown here is derived from an EMBL/GenBank/DDBJ whole genome shotgun (WGS) entry which is preliminary data.</text>
</comment>
<evidence type="ECO:0000313" key="2">
    <source>
        <dbReference type="Proteomes" id="UP000253517"/>
    </source>
</evidence>
<gene>
    <name evidence="1" type="ORF">DES35_101331</name>
</gene>
<name>A0A369A7C8_9FLAO</name>
<sequence>MFHQLNDNGILEVKAAARLIRSTNLSYRVAFFLYFSHMKRIAIVLFAFTWMAESRLCAQHTSVSWEKKILSAEGPYITLHKPESEDFFSHVQHLEAPPPGGEGFRAYLQQLKDSINQLPRRTDRKRGTAEQIPGPILHRQFEGNSYNGSAPNDNHIAISRNNLIISVINTNIFTYDLNEDSLLSVQSLQQFCAPLGLPDVKYDPRVLYDPDEDRFILVILNGFTWQTSWIAVAFSRSSNPAADGWNLYALNGNPLDNETWSDYPHLAVSGSDLFITVNTFLNGSFNNSGYVESTFWQLDKMAGYRGDSGLTAAYFHQLRYQPDGADTMKPIFNFTPIKGGSGHYGEKMFLLSNENLAPESNRYFLTIVNGGAASSNLKMVEMRSSQSYGLPPDARQMQNHRFDCVDARIQDGFFENNILHFVHNTITPLNGAGFVYGRIYFPEFEHRSIDIAHYYHDSLDFGFPAISYTGRNALENDAIITFNHCGREYPSGMSACYVDHEGRLSEREEVERGAGYVDVLGIGVQRFYERWGDYSGSQRLYQTPGWVIGAGYGSKANRRPETRIALLSSPHWQSGPPSVDFARDFKLYPNPAQRFFEVEFILDEPQKLRFVLTTAAHAKGGSIDLHAAQVRRGANRFSFNTTPLRNGVYNLLIINENGELIKRTKVVVAN</sequence>